<keyword evidence="3" id="KW-0813">Transport</keyword>
<dbReference type="FunFam" id="3.10.580.10:FF:000001">
    <property type="entry name" value="Putative metal transporter CNNM3 isoform 2"/>
    <property type="match status" value="1"/>
</dbReference>
<feature type="compositionally biased region" description="Basic and acidic residues" evidence="12">
    <location>
        <begin position="921"/>
        <end position="930"/>
    </location>
</feature>
<keyword evidence="10 11" id="KW-0472">Membrane</keyword>
<dbReference type="InterPro" id="IPR000595">
    <property type="entry name" value="cNMP-bd_dom"/>
</dbReference>
<dbReference type="InterPro" id="IPR044751">
    <property type="entry name" value="Ion_transp-like_CBS"/>
</dbReference>
<evidence type="ECO:0000259" key="15">
    <source>
        <dbReference type="PROSITE" id="PS50042"/>
    </source>
</evidence>
<comment type="similarity">
    <text evidence="2">Belongs to the ACDP family.</text>
</comment>
<dbReference type="InterPro" id="IPR014710">
    <property type="entry name" value="RmlC-like_jellyroll"/>
</dbReference>
<dbReference type="EMBL" id="KK107159">
    <property type="protein sequence ID" value="EZA56684.1"/>
    <property type="molecule type" value="Genomic_DNA"/>
</dbReference>
<dbReference type="GO" id="GO:0010960">
    <property type="term" value="P:magnesium ion homeostasis"/>
    <property type="evidence" value="ECO:0007669"/>
    <property type="project" value="InterPro"/>
</dbReference>
<dbReference type="SUPFAM" id="SSF51206">
    <property type="entry name" value="cAMP-binding domain-like"/>
    <property type="match status" value="1"/>
</dbReference>
<feature type="region of interest" description="Disordered" evidence="12">
    <location>
        <begin position="902"/>
        <end position="981"/>
    </location>
</feature>
<dbReference type="SUPFAM" id="SSF54631">
    <property type="entry name" value="CBS-domain pair"/>
    <property type="match status" value="1"/>
</dbReference>
<dbReference type="Gene3D" id="2.60.120.10">
    <property type="entry name" value="Jelly Rolls"/>
    <property type="match status" value="1"/>
</dbReference>
<dbReference type="Gene3D" id="3.10.580.10">
    <property type="entry name" value="CBS-domain"/>
    <property type="match status" value="1"/>
</dbReference>
<dbReference type="PANTHER" id="PTHR12064:SF94">
    <property type="entry name" value="UNEXTENDED PROTEIN"/>
    <property type="match status" value="1"/>
</dbReference>
<dbReference type="Proteomes" id="UP000053097">
    <property type="component" value="Unassembled WGS sequence"/>
</dbReference>
<dbReference type="GO" id="GO:0006811">
    <property type="term" value="P:monoatomic ion transport"/>
    <property type="evidence" value="ECO:0007669"/>
    <property type="project" value="UniProtKB-KW"/>
</dbReference>
<dbReference type="CDD" id="cd04590">
    <property type="entry name" value="CBS_pair_CorC_HlyC_assoc"/>
    <property type="match status" value="1"/>
</dbReference>
<dbReference type="STRING" id="2015173.A0A026WNK7"/>
<feature type="compositionally biased region" description="Polar residues" evidence="12">
    <location>
        <begin position="969"/>
        <end position="978"/>
    </location>
</feature>
<keyword evidence="14" id="KW-0732">Signal</keyword>
<evidence type="ECO:0000313" key="18">
    <source>
        <dbReference type="Proteomes" id="UP000053097"/>
    </source>
</evidence>
<name>A0A026WNK7_OOCBI</name>
<reference evidence="17 18" key="1">
    <citation type="journal article" date="2014" name="Curr. Biol.">
        <title>The genome of the clonal raider ant Cerapachys biroi.</title>
        <authorList>
            <person name="Oxley P.R."/>
            <person name="Ji L."/>
            <person name="Fetter-Pruneda I."/>
            <person name="McKenzie S.K."/>
            <person name="Li C."/>
            <person name="Hu H."/>
            <person name="Zhang G."/>
            <person name="Kronauer D.J."/>
        </authorList>
    </citation>
    <scope>NUCLEOTIDE SEQUENCE [LARGE SCALE GENOMIC DNA]</scope>
</reference>
<feature type="domain" description="Cyclic nucleotide-binding" evidence="15">
    <location>
        <begin position="741"/>
        <end position="846"/>
    </location>
</feature>
<evidence type="ECO:0000256" key="2">
    <source>
        <dbReference type="ARBA" id="ARBA00010484"/>
    </source>
</evidence>
<feature type="chain" id="PRO_5001545790" evidence="14">
    <location>
        <begin position="28"/>
        <end position="1028"/>
    </location>
</feature>
<evidence type="ECO:0000256" key="1">
    <source>
        <dbReference type="ARBA" id="ARBA00004651"/>
    </source>
</evidence>
<evidence type="ECO:0000256" key="8">
    <source>
        <dbReference type="ARBA" id="ARBA00023065"/>
    </source>
</evidence>
<dbReference type="PANTHER" id="PTHR12064">
    <property type="entry name" value="METAL TRANSPORTER CNNM"/>
    <property type="match status" value="1"/>
</dbReference>
<feature type="transmembrane region" description="Helical" evidence="13">
    <location>
        <begin position="432"/>
        <end position="449"/>
    </location>
</feature>
<dbReference type="InterPro" id="IPR018490">
    <property type="entry name" value="cNMP-bd_dom_sf"/>
</dbReference>
<evidence type="ECO:0000256" key="3">
    <source>
        <dbReference type="ARBA" id="ARBA00022448"/>
    </source>
</evidence>
<dbReference type="PROSITE" id="PS51846">
    <property type="entry name" value="CNNM"/>
    <property type="match status" value="1"/>
</dbReference>
<evidence type="ECO:0000256" key="9">
    <source>
        <dbReference type="ARBA" id="ARBA00023122"/>
    </source>
</evidence>
<dbReference type="InterPro" id="IPR045095">
    <property type="entry name" value="ACDP"/>
</dbReference>
<gene>
    <name evidence="17" type="ORF">X777_02288</name>
</gene>
<evidence type="ECO:0000256" key="13">
    <source>
        <dbReference type="SAM" id="Phobius"/>
    </source>
</evidence>
<comment type="subcellular location">
    <subcellularLocation>
        <location evidence="1">Cell membrane</location>
        <topology evidence="1">Multi-pass membrane protein</topology>
    </subcellularLocation>
</comment>
<keyword evidence="7 11" id="KW-1133">Transmembrane helix</keyword>
<evidence type="ECO:0000256" key="14">
    <source>
        <dbReference type="SAM" id="SignalP"/>
    </source>
</evidence>
<feature type="transmembrane region" description="Helical" evidence="13">
    <location>
        <begin position="405"/>
        <end position="426"/>
    </location>
</feature>
<evidence type="ECO:0000313" key="17">
    <source>
        <dbReference type="EMBL" id="EZA56684.1"/>
    </source>
</evidence>
<dbReference type="OrthoDB" id="5353557at2759"/>
<keyword evidence="4" id="KW-1003">Cell membrane</keyword>
<keyword evidence="8" id="KW-0406">Ion transport</keyword>
<dbReference type="Pfam" id="PF01595">
    <property type="entry name" value="CNNM"/>
    <property type="match status" value="1"/>
</dbReference>
<evidence type="ECO:0000256" key="12">
    <source>
        <dbReference type="SAM" id="MobiDB-lite"/>
    </source>
</evidence>
<evidence type="ECO:0000256" key="10">
    <source>
        <dbReference type="ARBA" id="ARBA00023136"/>
    </source>
</evidence>
<keyword evidence="6" id="KW-0677">Repeat</keyword>
<feature type="compositionally biased region" description="Polar residues" evidence="12">
    <location>
        <begin position="931"/>
        <end position="943"/>
    </location>
</feature>
<feature type="signal peptide" evidence="14">
    <location>
        <begin position="1"/>
        <end position="27"/>
    </location>
</feature>
<dbReference type="Pfam" id="PF25562">
    <property type="entry name" value="CNBH_CNNM2_C"/>
    <property type="match status" value="1"/>
</dbReference>
<feature type="domain" description="CNNM transmembrane" evidence="16">
    <location>
        <begin position="343"/>
        <end position="522"/>
    </location>
</feature>
<protein>
    <submittedName>
        <fullName evidence="17">Metal transporter CNNM2</fullName>
    </submittedName>
</protein>
<keyword evidence="18" id="KW-1185">Reference proteome</keyword>
<dbReference type="InterPro" id="IPR002550">
    <property type="entry name" value="CNNM"/>
</dbReference>
<dbReference type="GO" id="GO:0022857">
    <property type="term" value="F:transmembrane transporter activity"/>
    <property type="evidence" value="ECO:0007669"/>
    <property type="project" value="TreeGrafter"/>
</dbReference>
<dbReference type="PROSITE" id="PS50042">
    <property type="entry name" value="CNMP_BINDING_3"/>
    <property type="match status" value="1"/>
</dbReference>
<dbReference type="GO" id="GO:0005886">
    <property type="term" value="C:plasma membrane"/>
    <property type="evidence" value="ECO:0007669"/>
    <property type="project" value="UniProtKB-SubCell"/>
</dbReference>
<sequence length="1028" mass="114823">MAQHVGRSRLAPATILLLLVPACVVQLANVVASTATTATASTSTTDLDVARHGGGAAATGANDDDNVKSAVPLCTYSLDERQPLVKFLGAGLNRDLALRWSPSSRDCPDDPDTNLDVVWMSPRGDYAIYHLRYFHKKFPKDKKITAVYFCRRNDGTDHGLADARWSGLGDHVSIPVPVSTKWNSRARRGDPLLGAPGLVSRQNYTDAHIEGLRIETANKPIYSEEGIPQILVGSTAVIRLFGTGITEDTLITFTDVPAERGAVCDKIKSNEFPVENVEKSTAIVRVVLPPGSAFYVCVKRPIYERENLMKGEHVLFKHQGTTMYNTWKQLFIVEDFQIRTYEKLLPLWLTIIVILICLGLSALFSGLNLGLMAIDRTELKILVNTGTEKEKKYARAIQPVRNHGNYLLCSILFSNVLVNSVFTILLDDLTSGLVAVICSTLAIVIFGEISPQAICSRHGLCIGAKTIYLTKFTMLITCPLSYPISKLLDVLLGEEIGNVYNRERLKELVKVTTEYNDLEKDEVNIIAGALELRKKTVADVMTRIEDVYMLNYNAVLDFETVSEIMKSGFSRIPVYEGVRTNIMTMLYIKDLAFVDPDDNMPLKTLCQFYQNPCNFIFEDVTLDIMFKQFKEGHKGHMAFVQRVNNEGEGDPFYEVIGLVTLEDVIEELIQAEIIDETDVFTDNRSKRKRQVRPKVPTDFTIFAEKKENQRIHISPQLTLAMFQYLSTTVDTFKPDVISETILRRLLKQDIIYHIKVKSREKAKTDPAAIIYQQGKAIDYFVLILEGRVEVTVGKENMMFESGPFTYFGSQALTANIGIAESPTNSNPQTVGSIQSVNLDSMLRHTFIPDYTVRAVAEVFYVKIKRSLYLAAKRATLLERSQKDPLPSQEQFDDEVEKLLHSLEEDDRSVPESPVLPADKVVQNEKGRDSISHSSPVRSVTAPTSPLPVSASPVTNAKFASPRIDGKARNLSTKVQTSPVEDHVKRDSLNAIDADVLARHTEAARILSTNKKTSDEEERTNLLPRQDNS</sequence>
<feature type="region of interest" description="Disordered" evidence="12">
    <location>
        <begin position="1006"/>
        <end position="1028"/>
    </location>
</feature>
<evidence type="ECO:0000256" key="4">
    <source>
        <dbReference type="ARBA" id="ARBA00022475"/>
    </source>
</evidence>
<evidence type="ECO:0000256" key="5">
    <source>
        <dbReference type="ARBA" id="ARBA00022692"/>
    </source>
</evidence>
<keyword evidence="9" id="KW-0129">CBS domain</keyword>
<evidence type="ECO:0000256" key="6">
    <source>
        <dbReference type="ARBA" id="ARBA00022737"/>
    </source>
</evidence>
<organism evidence="17 18">
    <name type="scientific">Ooceraea biroi</name>
    <name type="common">Clonal raider ant</name>
    <name type="synonym">Cerapachys biroi</name>
    <dbReference type="NCBI Taxonomy" id="2015173"/>
    <lineage>
        <taxon>Eukaryota</taxon>
        <taxon>Metazoa</taxon>
        <taxon>Ecdysozoa</taxon>
        <taxon>Arthropoda</taxon>
        <taxon>Hexapoda</taxon>
        <taxon>Insecta</taxon>
        <taxon>Pterygota</taxon>
        <taxon>Neoptera</taxon>
        <taxon>Endopterygota</taxon>
        <taxon>Hymenoptera</taxon>
        <taxon>Apocrita</taxon>
        <taxon>Aculeata</taxon>
        <taxon>Formicoidea</taxon>
        <taxon>Formicidae</taxon>
        <taxon>Dorylinae</taxon>
        <taxon>Ooceraea</taxon>
    </lineage>
</organism>
<dbReference type="OMA" id="QDFTVFA"/>
<evidence type="ECO:0000259" key="16">
    <source>
        <dbReference type="PROSITE" id="PS51846"/>
    </source>
</evidence>
<accession>A0A026WNK7</accession>
<evidence type="ECO:0000256" key="11">
    <source>
        <dbReference type="PROSITE-ProRule" id="PRU01193"/>
    </source>
</evidence>
<proteinExistence type="inferred from homology"/>
<feature type="transmembrane region" description="Helical" evidence="13">
    <location>
        <begin position="347"/>
        <end position="371"/>
    </location>
</feature>
<dbReference type="InterPro" id="IPR046342">
    <property type="entry name" value="CBS_dom_sf"/>
</dbReference>
<keyword evidence="5 11" id="KW-0812">Transmembrane</keyword>
<dbReference type="AlphaFoldDB" id="A0A026WNK7"/>
<evidence type="ECO:0000256" key="7">
    <source>
        <dbReference type="ARBA" id="ARBA00022989"/>
    </source>
</evidence>